<name>S4P7K5_9NEOP</name>
<accession>S4P7K5</accession>
<reference evidence="2" key="2">
    <citation type="submission" date="2013-05" db="EMBL/GenBank/DDBJ databases">
        <authorList>
            <person name="Carter J.-M."/>
            <person name="Baker S.C."/>
            <person name="Pink R."/>
            <person name="Carter D.R.F."/>
            <person name="Collins A."/>
            <person name="Tomlin J."/>
            <person name="Gibbs M."/>
            <person name="Breuker C.J."/>
        </authorList>
    </citation>
    <scope>NUCLEOTIDE SEQUENCE</scope>
    <source>
        <tissue evidence="2">Ovary</tissue>
    </source>
</reference>
<sequence>MRAAVGLTGACRRTPTRLAPARTCRCRREEKCTGAGAEAPRAELSRHWPGRCRQPLSRRAHQRTTQPTSSTRPRTSRT</sequence>
<protein>
    <submittedName>
        <fullName evidence="2">Uncharacterized protein</fullName>
    </submittedName>
</protein>
<feature type="non-terminal residue" evidence="2">
    <location>
        <position position="78"/>
    </location>
</feature>
<dbReference type="AlphaFoldDB" id="S4P7K5"/>
<evidence type="ECO:0000313" key="2">
    <source>
        <dbReference type="EMBL" id="JAA86219.1"/>
    </source>
</evidence>
<proteinExistence type="predicted"/>
<organism evidence="2">
    <name type="scientific">Pararge aegeria</name>
    <name type="common">speckled wood butterfly</name>
    <dbReference type="NCBI Taxonomy" id="116150"/>
    <lineage>
        <taxon>Eukaryota</taxon>
        <taxon>Metazoa</taxon>
        <taxon>Ecdysozoa</taxon>
        <taxon>Arthropoda</taxon>
        <taxon>Hexapoda</taxon>
        <taxon>Insecta</taxon>
        <taxon>Pterygota</taxon>
        <taxon>Neoptera</taxon>
        <taxon>Endopterygota</taxon>
        <taxon>Lepidoptera</taxon>
        <taxon>Glossata</taxon>
        <taxon>Ditrysia</taxon>
        <taxon>Papilionoidea</taxon>
        <taxon>Nymphalidae</taxon>
        <taxon>Satyrinae</taxon>
        <taxon>Satyrini</taxon>
        <taxon>Parargina</taxon>
        <taxon>Pararge</taxon>
    </lineage>
</organism>
<feature type="region of interest" description="Disordered" evidence="1">
    <location>
        <begin position="34"/>
        <end position="78"/>
    </location>
</feature>
<dbReference type="EMBL" id="GAIX01006341">
    <property type="protein sequence ID" value="JAA86219.1"/>
    <property type="molecule type" value="Transcribed_RNA"/>
</dbReference>
<reference evidence="2" key="1">
    <citation type="journal article" date="2013" name="BMC Genomics">
        <title>Unscrambling butterfly oogenesis.</title>
        <authorList>
            <person name="Carter J.M."/>
            <person name="Baker S.C."/>
            <person name="Pink R."/>
            <person name="Carter D.R."/>
            <person name="Collins A."/>
            <person name="Tomlin J."/>
            <person name="Gibbs M."/>
            <person name="Breuker C.J."/>
        </authorList>
    </citation>
    <scope>NUCLEOTIDE SEQUENCE</scope>
    <source>
        <tissue evidence="2">Ovary</tissue>
    </source>
</reference>
<evidence type="ECO:0000256" key="1">
    <source>
        <dbReference type="SAM" id="MobiDB-lite"/>
    </source>
</evidence>
<feature type="compositionally biased region" description="Low complexity" evidence="1">
    <location>
        <begin position="63"/>
        <end position="78"/>
    </location>
</feature>